<evidence type="ECO:0000313" key="7">
    <source>
        <dbReference type="EMBL" id="KAK0173675.1"/>
    </source>
</evidence>
<evidence type="ECO:0000256" key="2">
    <source>
        <dbReference type="ARBA" id="ARBA00022690"/>
    </source>
</evidence>
<dbReference type="InterPro" id="IPR042185">
    <property type="entry name" value="Serpin_sf_2"/>
</dbReference>
<dbReference type="SMART" id="SM00093">
    <property type="entry name" value="SERPIN"/>
    <property type="match status" value="1"/>
</dbReference>
<dbReference type="PROSITE" id="PS00284">
    <property type="entry name" value="SERPIN"/>
    <property type="match status" value="1"/>
</dbReference>
<feature type="domain" description="Serpin" evidence="6">
    <location>
        <begin position="49"/>
        <end position="416"/>
    </location>
</feature>
<dbReference type="InterPro" id="IPR042178">
    <property type="entry name" value="Serpin_sf_1"/>
</dbReference>
<evidence type="ECO:0000256" key="4">
    <source>
        <dbReference type="RuleBase" id="RU000411"/>
    </source>
</evidence>
<organism evidence="7 8">
    <name type="scientific">Microctonus aethiopoides</name>
    <dbReference type="NCBI Taxonomy" id="144406"/>
    <lineage>
        <taxon>Eukaryota</taxon>
        <taxon>Metazoa</taxon>
        <taxon>Ecdysozoa</taxon>
        <taxon>Arthropoda</taxon>
        <taxon>Hexapoda</taxon>
        <taxon>Insecta</taxon>
        <taxon>Pterygota</taxon>
        <taxon>Neoptera</taxon>
        <taxon>Endopterygota</taxon>
        <taxon>Hymenoptera</taxon>
        <taxon>Apocrita</taxon>
        <taxon>Ichneumonoidea</taxon>
        <taxon>Braconidae</taxon>
        <taxon>Euphorinae</taxon>
        <taxon>Microctonus</taxon>
    </lineage>
</organism>
<dbReference type="Proteomes" id="UP001168990">
    <property type="component" value="Unassembled WGS sequence"/>
</dbReference>
<dbReference type="InterPro" id="IPR023795">
    <property type="entry name" value="Serpin_CS"/>
</dbReference>
<dbReference type="GO" id="GO:0005615">
    <property type="term" value="C:extracellular space"/>
    <property type="evidence" value="ECO:0007669"/>
    <property type="project" value="InterPro"/>
</dbReference>
<dbReference type="InterPro" id="IPR000215">
    <property type="entry name" value="Serpin_fam"/>
</dbReference>
<sequence length="417" mass="47381">MNNRMGVMIAIIFTILHVTTAHKIIERSIENENTPAARIIANSVNSFSADFNGVVFQDKPKENLICSSLSVAMVLMMAAYGADGKTLEVMNKVLHVNNDENVQKNSIQSFISQFNAMKNVQLHLANKIYVKSGLEIKPEFKMITKTTFQSEIENLNFSNSAVACEEINNWCEKQTNSRIKNLFQPNNFDDDTSLVLVNAVYFKGNWARKFDVNETKLMSFYHADNTTKNVPMMHSVGKYRYADFPELGARIIELPYESTDTSNAVSMIIILPKYINGLQTVEKNLHKVNFTHFLMGDQYEVDLFLPKFKIESKIDLKVPLSTLGMEEIFGNNANFTRITSQPPLKVSKIIQKAFIEVNEEGSEAAAVTGLQISTFSMPIRSEFRIDHPFYYYILKQHVDDEDDTGIILFQGRCVDIE</sequence>
<dbReference type="SUPFAM" id="SSF56574">
    <property type="entry name" value="Serpins"/>
    <property type="match status" value="1"/>
</dbReference>
<evidence type="ECO:0000256" key="5">
    <source>
        <dbReference type="SAM" id="SignalP"/>
    </source>
</evidence>
<dbReference type="PANTHER" id="PTHR11461:SF211">
    <property type="entry name" value="GH10112P-RELATED"/>
    <property type="match status" value="1"/>
</dbReference>
<keyword evidence="2" id="KW-0646">Protease inhibitor</keyword>
<dbReference type="PANTHER" id="PTHR11461">
    <property type="entry name" value="SERINE PROTEASE INHIBITOR, SERPIN"/>
    <property type="match status" value="1"/>
</dbReference>
<reference evidence="7" key="2">
    <citation type="submission" date="2023-03" db="EMBL/GenBank/DDBJ databases">
        <authorList>
            <person name="Inwood S.N."/>
            <person name="Skelly J.G."/>
            <person name="Guhlin J."/>
            <person name="Harrop T.W.R."/>
            <person name="Goldson S.G."/>
            <person name="Dearden P.K."/>
        </authorList>
    </citation>
    <scope>NUCLEOTIDE SEQUENCE</scope>
    <source>
        <strain evidence="7">Irish</strain>
        <tissue evidence="7">Whole body</tissue>
    </source>
</reference>
<evidence type="ECO:0000259" key="6">
    <source>
        <dbReference type="SMART" id="SM00093"/>
    </source>
</evidence>
<dbReference type="GO" id="GO:0004867">
    <property type="term" value="F:serine-type endopeptidase inhibitor activity"/>
    <property type="evidence" value="ECO:0007669"/>
    <property type="project" value="UniProtKB-KW"/>
</dbReference>
<dbReference type="InterPro" id="IPR036186">
    <property type="entry name" value="Serpin_sf"/>
</dbReference>
<dbReference type="Pfam" id="PF00079">
    <property type="entry name" value="Serpin"/>
    <property type="match status" value="1"/>
</dbReference>
<evidence type="ECO:0000313" key="8">
    <source>
        <dbReference type="Proteomes" id="UP001168990"/>
    </source>
</evidence>
<keyword evidence="8" id="KW-1185">Reference proteome</keyword>
<gene>
    <name evidence="7" type="ORF">PV328_006836</name>
</gene>
<protein>
    <recommendedName>
        <fullName evidence="6">Serpin domain-containing protein</fullName>
    </recommendedName>
</protein>
<proteinExistence type="inferred from homology"/>
<name>A0AA39FQK7_9HYME</name>
<keyword evidence="5" id="KW-0732">Signal</keyword>
<feature type="signal peptide" evidence="5">
    <location>
        <begin position="1"/>
        <end position="21"/>
    </location>
</feature>
<comment type="similarity">
    <text evidence="1 4">Belongs to the serpin family.</text>
</comment>
<evidence type="ECO:0000256" key="1">
    <source>
        <dbReference type="ARBA" id="ARBA00009500"/>
    </source>
</evidence>
<keyword evidence="3" id="KW-0722">Serine protease inhibitor</keyword>
<reference evidence="7" key="1">
    <citation type="journal article" date="2023" name="bioRxiv">
        <title>Scaffold-level genome assemblies of two parasitoid biocontrol wasps reveal the parthenogenesis mechanism and an associated novel virus.</title>
        <authorList>
            <person name="Inwood S."/>
            <person name="Skelly J."/>
            <person name="Guhlin J."/>
            <person name="Harrop T."/>
            <person name="Goldson S."/>
            <person name="Dearden P."/>
        </authorList>
    </citation>
    <scope>NUCLEOTIDE SEQUENCE</scope>
    <source>
        <strain evidence="7">Irish</strain>
        <tissue evidence="7">Whole body</tissue>
    </source>
</reference>
<dbReference type="Gene3D" id="2.30.39.10">
    <property type="entry name" value="Alpha-1-antitrypsin, domain 1"/>
    <property type="match status" value="1"/>
</dbReference>
<evidence type="ECO:0000256" key="3">
    <source>
        <dbReference type="ARBA" id="ARBA00022900"/>
    </source>
</evidence>
<dbReference type="InterPro" id="IPR023796">
    <property type="entry name" value="Serpin_dom"/>
</dbReference>
<dbReference type="AlphaFoldDB" id="A0AA39FQK7"/>
<accession>A0AA39FQK7</accession>
<dbReference type="EMBL" id="JAQQBS010000002">
    <property type="protein sequence ID" value="KAK0173675.1"/>
    <property type="molecule type" value="Genomic_DNA"/>
</dbReference>
<dbReference type="Gene3D" id="3.30.497.10">
    <property type="entry name" value="Antithrombin, subunit I, domain 2"/>
    <property type="match status" value="1"/>
</dbReference>
<comment type="caution">
    <text evidence="7">The sequence shown here is derived from an EMBL/GenBank/DDBJ whole genome shotgun (WGS) entry which is preliminary data.</text>
</comment>
<dbReference type="CDD" id="cd19601">
    <property type="entry name" value="serpin42Da-like"/>
    <property type="match status" value="1"/>
</dbReference>
<feature type="chain" id="PRO_5041395482" description="Serpin domain-containing protein" evidence="5">
    <location>
        <begin position="22"/>
        <end position="417"/>
    </location>
</feature>